<dbReference type="RefSeq" id="WP_216322118.1">
    <property type="nucleotide sequence ID" value="NZ_JAHKRT010000003.1"/>
</dbReference>
<evidence type="ECO:0000313" key="2">
    <source>
        <dbReference type="EMBL" id="MBU3077526.1"/>
    </source>
</evidence>
<evidence type="ECO:0000313" key="3">
    <source>
        <dbReference type="Proteomes" id="UP000776276"/>
    </source>
</evidence>
<dbReference type="EMBL" id="JAHKRT010000003">
    <property type="protein sequence ID" value="MBU3077526.1"/>
    <property type="molecule type" value="Genomic_DNA"/>
</dbReference>
<proteinExistence type="predicted"/>
<dbReference type="Pfam" id="PF21834">
    <property type="entry name" value="DUF6894"/>
    <property type="match status" value="1"/>
</dbReference>
<dbReference type="InterPro" id="IPR054189">
    <property type="entry name" value="DUF6894"/>
</dbReference>
<evidence type="ECO:0000259" key="1">
    <source>
        <dbReference type="Pfam" id="PF21834"/>
    </source>
</evidence>
<feature type="domain" description="DUF6894" evidence="1">
    <location>
        <begin position="3"/>
        <end position="71"/>
    </location>
</feature>
<organism evidence="2 3">
    <name type="scientific">Sphingomonas quercus</name>
    <dbReference type="NCBI Taxonomy" id="2842451"/>
    <lineage>
        <taxon>Bacteria</taxon>
        <taxon>Pseudomonadati</taxon>
        <taxon>Pseudomonadota</taxon>
        <taxon>Alphaproteobacteria</taxon>
        <taxon>Sphingomonadales</taxon>
        <taxon>Sphingomonadaceae</taxon>
        <taxon>Sphingomonas</taxon>
    </lineage>
</organism>
<comment type="caution">
    <text evidence="2">The sequence shown here is derived from an EMBL/GenBank/DDBJ whole genome shotgun (WGS) entry which is preliminary data.</text>
</comment>
<reference evidence="2 3" key="1">
    <citation type="submission" date="2021-06" db="EMBL/GenBank/DDBJ databases">
        <title>Sphingomonas sp. XMGL2, whole genome shotgun sequencing project.</title>
        <authorList>
            <person name="Zhao G."/>
            <person name="Shen L."/>
        </authorList>
    </citation>
    <scope>NUCLEOTIDE SEQUENCE [LARGE SCALE GENOMIC DNA]</scope>
    <source>
        <strain evidence="2 3">XMGL2</strain>
    </source>
</reference>
<name>A0ABS6BJA9_9SPHN</name>
<sequence length="86" mass="9214">MPHYYFDLHNGTGLTRDEEGLDLVDEAAARAVSLETIRSILSDEARSGSLDLVGRIDVRGAAGETVMSISFEDAVQVRQPAGAAHD</sequence>
<accession>A0ABS6BJA9</accession>
<gene>
    <name evidence="2" type="ORF">KOF26_06560</name>
</gene>
<dbReference type="Proteomes" id="UP000776276">
    <property type="component" value="Unassembled WGS sequence"/>
</dbReference>
<keyword evidence="3" id="KW-1185">Reference proteome</keyword>
<protein>
    <recommendedName>
        <fullName evidence="1">DUF6894 domain-containing protein</fullName>
    </recommendedName>
</protein>